<protein>
    <submittedName>
        <fullName evidence="1">Uncharacterized protein</fullName>
    </submittedName>
</protein>
<comment type="caution">
    <text evidence="1">The sequence shown here is derived from an EMBL/GenBank/DDBJ whole genome shotgun (WGS) entry which is preliminary data.</text>
</comment>
<name>A0ACC0N848_RHOML</name>
<reference evidence="1" key="1">
    <citation type="submission" date="2022-02" db="EMBL/GenBank/DDBJ databases">
        <title>Plant Genome Project.</title>
        <authorList>
            <person name="Zhang R.-G."/>
        </authorList>
    </citation>
    <scope>NUCLEOTIDE SEQUENCE</scope>
    <source>
        <strain evidence="1">AT1</strain>
    </source>
</reference>
<accession>A0ACC0N848</accession>
<gene>
    <name evidence="1" type="ORF">RHMOL_Rhmol07G0299900</name>
</gene>
<dbReference type="EMBL" id="CM046394">
    <property type="protein sequence ID" value="KAI8548773.1"/>
    <property type="molecule type" value="Genomic_DNA"/>
</dbReference>
<sequence>MATKHRVSLLVVSLAIFFPGSSVSARDTVFNLKNLCSYTIWPSIFVKKGSVLGGVGFSLAPGASNQLIAPPGWSGRFWAQTGCSFDASNNGKCTTGDCGGKLMCTNSGLPPVTLAEFTIGSGTEDFYDVSLVDGYGCTMWA</sequence>
<organism evidence="1 2">
    <name type="scientific">Rhododendron molle</name>
    <name type="common">Chinese azalea</name>
    <name type="synonym">Azalea mollis</name>
    <dbReference type="NCBI Taxonomy" id="49168"/>
    <lineage>
        <taxon>Eukaryota</taxon>
        <taxon>Viridiplantae</taxon>
        <taxon>Streptophyta</taxon>
        <taxon>Embryophyta</taxon>
        <taxon>Tracheophyta</taxon>
        <taxon>Spermatophyta</taxon>
        <taxon>Magnoliopsida</taxon>
        <taxon>eudicotyledons</taxon>
        <taxon>Gunneridae</taxon>
        <taxon>Pentapetalae</taxon>
        <taxon>asterids</taxon>
        <taxon>Ericales</taxon>
        <taxon>Ericaceae</taxon>
        <taxon>Ericoideae</taxon>
        <taxon>Rhodoreae</taxon>
        <taxon>Rhododendron</taxon>
    </lineage>
</organism>
<evidence type="ECO:0000313" key="1">
    <source>
        <dbReference type="EMBL" id="KAI8548773.1"/>
    </source>
</evidence>
<evidence type="ECO:0000313" key="2">
    <source>
        <dbReference type="Proteomes" id="UP001062846"/>
    </source>
</evidence>
<dbReference type="Proteomes" id="UP001062846">
    <property type="component" value="Chromosome 7"/>
</dbReference>
<keyword evidence="2" id="KW-1185">Reference proteome</keyword>
<proteinExistence type="predicted"/>